<dbReference type="PROSITE" id="PS50109">
    <property type="entry name" value="HIS_KIN"/>
    <property type="match status" value="1"/>
</dbReference>
<evidence type="ECO:0000256" key="11">
    <source>
        <dbReference type="ARBA" id="ARBA00022989"/>
    </source>
</evidence>
<protein>
    <recommendedName>
        <fullName evidence="3">histidine kinase</fullName>
        <ecNumber evidence="3">2.7.13.3</ecNumber>
    </recommendedName>
</protein>
<feature type="transmembrane region" description="Helical" evidence="14">
    <location>
        <begin position="6"/>
        <end position="29"/>
    </location>
</feature>
<evidence type="ECO:0000313" key="17">
    <source>
        <dbReference type="EMBL" id="MEW9502806.1"/>
    </source>
</evidence>
<comment type="caution">
    <text evidence="17">The sequence shown here is derived from an EMBL/GenBank/DDBJ whole genome shotgun (WGS) entry which is preliminary data.</text>
</comment>
<dbReference type="CDD" id="cd06225">
    <property type="entry name" value="HAMP"/>
    <property type="match status" value="1"/>
</dbReference>
<dbReference type="SUPFAM" id="SSF55874">
    <property type="entry name" value="ATPase domain of HSP90 chaperone/DNA topoisomerase II/histidine kinase"/>
    <property type="match status" value="1"/>
</dbReference>
<dbReference type="Gene3D" id="3.30.565.10">
    <property type="entry name" value="Histidine kinase-like ATPase, C-terminal domain"/>
    <property type="match status" value="1"/>
</dbReference>
<dbReference type="CDD" id="cd00075">
    <property type="entry name" value="HATPase"/>
    <property type="match status" value="1"/>
</dbReference>
<dbReference type="Gene3D" id="1.10.8.500">
    <property type="entry name" value="HAMP domain in histidine kinase"/>
    <property type="match status" value="1"/>
</dbReference>
<dbReference type="InterPro" id="IPR004358">
    <property type="entry name" value="Sig_transdc_His_kin-like_C"/>
</dbReference>
<dbReference type="PANTHER" id="PTHR45528:SF1">
    <property type="entry name" value="SENSOR HISTIDINE KINASE CPXA"/>
    <property type="match status" value="1"/>
</dbReference>
<proteinExistence type="predicted"/>
<dbReference type="SUPFAM" id="SSF47384">
    <property type="entry name" value="Homodimeric domain of signal transducing histidine kinase"/>
    <property type="match status" value="1"/>
</dbReference>
<dbReference type="InterPro" id="IPR005467">
    <property type="entry name" value="His_kinase_dom"/>
</dbReference>
<feature type="transmembrane region" description="Helical" evidence="14">
    <location>
        <begin position="166"/>
        <end position="185"/>
    </location>
</feature>
<evidence type="ECO:0000256" key="9">
    <source>
        <dbReference type="ARBA" id="ARBA00022777"/>
    </source>
</evidence>
<gene>
    <name evidence="17" type="ORF">AB1471_13505</name>
</gene>
<keyword evidence="18" id="KW-1185">Reference proteome</keyword>
<dbReference type="GO" id="GO:0016301">
    <property type="term" value="F:kinase activity"/>
    <property type="evidence" value="ECO:0007669"/>
    <property type="project" value="UniProtKB-KW"/>
</dbReference>
<name>A0ABV3Q6N4_9BACL</name>
<evidence type="ECO:0000256" key="5">
    <source>
        <dbReference type="ARBA" id="ARBA00022553"/>
    </source>
</evidence>
<evidence type="ECO:0000313" key="18">
    <source>
        <dbReference type="Proteomes" id="UP001556040"/>
    </source>
</evidence>
<evidence type="ECO:0000256" key="4">
    <source>
        <dbReference type="ARBA" id="ARBA00022475"/>
    </source>
</evidence>
<feature type="domain" description="Histidine kinase" evidence="15">
    <location>
        <begin position="247"/>
        <end position="464"/>
    </location>
</feature>
<dbReference type="Proteomes" id="UP001556040">
    <property type="component" value="Unassembled WGS sequence"/>
</dbReference>
<dbReference type="SUPFAM" id="SSF158472">
    <property type="entry name" value="HAMP domain-like"/>
    <property type="match status" value="1"/>
</dbReference>
<dbReference type="SMART" id="SM00388">
    <property type="entry name" value="HisKA"/>
    <property type="match status" value="1"/>
</dbReference>
<evidence type="ECO:0000256" key="1">
    <source>
        <dbReference type="ARBA" id="ARBA00000085"/>
    </source>
</evidence>
<evidence type="ECO:0000256" key="14">
    <source>
        <dbReference type="SAM" id="Phobius"/>
    </source>
</evidence>
<dbReference type="InterPro" id="IPR036097">
    <property type="entry name" value="HisK_dim/P_sf"/>
</dbReference>
<dbReference type="Pfam" id="PF00672">
    <property type="entry name" value="HAMP"/>
    <property type="match status" value="1"/>
</dbReference>
<dbReference type="InterPro" id="IPR036890">
    <property type="entry name" value="HATPase_C_sf"/>
</dbReference>
<keyword evidence="4" id="KW-1003">Cell membrane</keyword>
<dbReference type="Pfam" id="PF00512">
    <property type="entry name" value="HisKA"/>
    <property type="match status" value="1"/>
</dbReference>
<feature type="domain" description="HAMP" evidence="16">
    <location>
        <begin position="187"/>
        <end position="239"/>
    </location>
</feature>
<keyword evidence="9 17" id="KW-0418">Kinase</keyword>
<comment type="catalytic activity">
    <reaction evidence="1">
        <text>ATP + protein L-histidine = ADP + protein N-phospho-L-histidine.</text>
        <dbReference type="EC" id="2.7.13.3"/>
    </reaction>
</comment>
<dbReference type="PANTHER" id="PTHR45528">
    <property type="entry name" value="SENSOR HISTIDINE KINASE CPXA"/>
    <property type="match status" value="1"/>
</dbReference>
<dbReference type="CDD" id="cd00082">
    <property type="entry name" value="HisKA"/>
    <property type="match status" value="1"/>
</dbReference>
<evidence type="ECO:0000259" key="16">
    <source>
        <dbReference type="PROSITE" id="PS50885"/>
    </source>
</evidence>
<dbReference type="EC" id="2.7.13.3" evidence="3"/>
<evidence type="ECO:0000256" key="10">
    <source>
        <dbReference type="ARBA" id="ARBA00022840"/>
    </source>
</evidence>
<keyword evidence="8" id="KW-0547">Nucleotide-binding</keyword>
<dbReference type="Gene3D" id="1.10.287.130">
    <property type="match status" value="1"/>
</dbReference>
<sequence length="473" mass="54165">MIRNSIVLKLGGTILLLFLMVLLPLGFVIDRAFSEFYYSEVRTEIDDLSSRYAESMAVTNHSQQPYMIEMMAEFSNIKLYIVDTRGEIVAQSGIPSTVKGSSIPANELRTLSRGKSLEKEWIEPSDNLRYLVSGKPIMAENQFYGGVYVVSSLETMDQSVERIRSMLWLSGMGAFFLALAFTYVLSKKLSNPLIQMEKATRKIAKGDLKTRVSLESKDEIGSLAQSINDLAFDLQKYRESKSEFLSNISHELRTPMTSLKGYSKVLKEKLYETEEEKEQYLDIMHQESIRLTRMIGDLFELSKMEESKLEFHYEWIDLSEVMNSAIRTVKWKIEEKGLVMQDHIQDDLTYVYCDGHRMAQVFINLLENAIRYTEQGTILVEMLEEDDVVKISIEDTGIGIPEEELDYIFERFYRVEKSRSREFGGTGLGLSIVKNLIEQQGGSIQVFSEVVKGTRFEIIFPVSSDTAKEGEEE</sequence>
<dbReference type="InterPro" id="IPR003594">
    <property type="entry name" value="HATPase_dom"/>
</dbReference>
<evidence type="ECO:0000256" key="3">
    <source>
        <dbReference type="ARBA" id="ARBA00012438"/>
    </source>
</evidence>
<comment type="subcellular location">
    <subcellularLocation>
        <location evidence="2">Cell membrane</location>
        <topology evidence="2">Multi-pass membrane protein</topology>
    </subcellularLocation>
</comment>
<dbReference type="InterPro" id="IPR003660">
    <property type="entry name" value="HAMP_dom"/>
</dbReference>
<evidence type="ECO:0000259" key="15">
    <source>
        <dbReference type="PROSITE" id="PS50109"/>
    </source>
</evidence>
<dbReference type="PROSITE" id="PS50885">
    <property type="entry name" value="HAMP"/>
    <property type="match status" value="1"/>
</dbReference>
<reference evidence="17 18" key="1">
    <citation type="journal article" date="1979" name="Int. J. Syst. Evol. Microbiol.">
        <title>Bacillus globisporus subsp. marinus subsp. nov.</title>
        <authorList>
            <person name="Liu H."/>
        </authorList>
    </citation>
    <scope>NUCLEOTIDE SEQUENCE [LARGE SCALE GENOMIC DNA]</scope>
    <source>
        <strain evidence="17 18">DSM 1297</strain>
    </source>
</reference>
<dbReference type="SMART" id="SM00387">
    <property type="entry name" value="HATPase_c"/>
    <property type="match status" value="1"/>
</dbReference>
<dbReference type="SMART" id="SM00304">
    <property type="entry name" value="HAMP"/>
    <property type="match status" value="1"/>
</dbReference>
<evidence type="ECO:0000256" key="2">
    <source>
        <dbReference type="ARBA" id="ARBA00004651"/>
    </source>
</evidence>
<dbReference type="EMBL" id="JBFMIA010000016">
    <property type="protein sequence ID" value="MEW9502806.1"/>
    <property type="molecule type" value="Genomic_DNA"/>
</dbReference>
<keyword evidence="5" id="KW-0597">Phosphoprotein</keyword>
<keyword evidence="6" id="KW-0808">Transferase</keyword>
<keyword evidence="11 14" id="KW-1133">Transmembrane helix</keyword>
<organism evidence="17 18">
    <name type="scientific">Jeotgalibacillus marinus</name>
    <dbReference type="NCBI Taxonomy" id="86667"/>
    <lineage>
        <taxon>Bacteria</taxon>
        <taxon>Bacillati</taxon>
        <taxon>Bacillota</taxon>
        <taxon>Bacilli</taxon>
        <taxon>Bacillales</taxon>
        <taxon>Caryophanaceae</taxon>
        <taxon>Jeotgalibacillus</taxon>
    </lineage>
</organism>
<keyword evidence="10" id="KW-0067">ATP-binding</keyword>
<evidence type="ECO:0000256" key="12">
    <source>
        <dbReference type="ARBA" id="ARBA00023012"/>
    </source>
</evidence>
<evidence type="ECO:0000256" key="7">
    <source>
        <dbReference type="ARBA" id="ARBA00022692"/>
    </source>
</evidence>
<evidence type="ECO:0000256" key="13">
    <source>
        <dbReference type="ARBA" id="ARBA00023136"/>
    </source>
</evidence>
<accession>A0ABV3Q6N4</accession>
<evidence type="ECO:0000256" key="8">
    <source>
        <dbReference type="ARBA" id="ARBA00022741"/>
    </source>
</evidence>
<dbReference type="InterPro" id="IPR003661">
    <property type="entry name" value="HisK_dim/P_dom"/>
</dbReference>
<keyword evidence="12" id="KW-0902">Two-component regulatory system</keyword>
<dbReference type="Gene3D" id="3.30.450.20">
    <property type="entry name" value="PAS domain"/>
    <property type="match status" value="1"/>
</dbReference>
<dbReference type="PRINTS" id="PR00344">
    <property type="entry name" value="BCTRLSENSOR"/>
</dbReference>
<keyword evidence="7 14" id="KW-0812">Transmembrane</keyword>
<dbReference type="RefSeq" id="WP_367780294.1">
    <property type="nucleotide sequence ID" value="NZ_JBFMIA010000016.1"/>
</dbReference>
<dbReference type="Pfam" id="PF02518">
    <property type="entry name" value="HATPase_c"/>
    <property type="match status" value="1"/>
</dbReference>
<keyword evidence="13 14" id="KW-0472">Membrane</keyword>
<evidence type="ECO:0000256" key="6">
    <source>
        <dbReference type="ARBA" id="ARBA00022679"/>
    </source>
</evidence>
<dbReference type="InterPro" id="IPR050398">
    <property type="entry name" value="HssS/ArlS-like"/>
</dbReference>